<dbReference type="Pfam" id="PF18848">
    <property type="entry name" value="baeRF_family6"/>
    <property type="match status" value="1"/>
</dbReference>
<sequence length="380" mass="43418">MKRLDIFPEEEILSIEEEPVISISQRLSVEDLRSDKDQTRLSNLISEGKKLAQEKFNSEDAAKLMSQLDEVDAHMRELVSSRGGLLIYATLDEIYYTHTAIPVDNTVTAGHLPYLLPVIANYQFSHNYHLLVLNQHEISLYRGRGRELDEIEFPEDDAPKTLEDALGTEKEGGQLSHGSYGSRGTDGPQSFHGHNETSSEKEIDRVNYFRVVDKYIYENYSLKEDIPLILYATPDNQSVFRDLSNNQYLLEEGIEKDGSGAHITELKEAAFELDQKLVKQETEDLFELFEETAPNYLIENDPAQLARAVVDGRIESLIVNESKDVQGRINDDGTYEENDDDYYRHLVTRALQSKADVYVVMDDFFSDDQTDITAIARLRY</sequence>
<feature type="domain" description="Bacterial archaeo-eukaryotic release factor family 6" evidence="2">
    <location>
        <begin position="126"/>
        <end position="272"/>
    </location>
</feature>
<accession>A0AA43UCC6</accession>
<name>A0AA43UCC6_9LACT</name>
<dbReference type="InterPro" id="IPR040628">
    <property type="entry name" value="BaeRF_family6"/>
</dbReference>
<proteinExistence type="predicted"/>
<dbReference type="Proteomes" id="UP001171751">
    <property type="component" value="Unassembled WGS sequence"/>
</dbReference>
<dbReference type="AlphaFoldDB" id="A0AA43UCC6"/>
<evidence type="ECO:0000313" key="4">
    <source>
        <dbReference type="Proteomes" id="UP001171751"/>
    </source>
</evidence>
<evidence type="ECO:0000259" key="2">
    <source>
        <dbReference type="Pfam" id="PF18848"/>
    </source>
</evidence>
<gene>
    <name evidence="3" type="ORF">Q4F26_03405</name>
</gene>
<dbReference type="EMBL" id="JAUNQW010000010">
    <property type="protein sequence ID" value="MDO5457369.1"/>
    <property type="molecule type" value="Genomic_DNA"/>
</dbReference>
<evidence type="ECO:0000256" key="1">
    <source>
        <dbReference type="SAM" id="MobiDB-lite"/>
    </source>
</evidence>
<organism evidence="3 4">
    <name type="scientific">Atopococcus tabaci</name>
    <dbReference type="NCBI Taxonomy" id="269774"/>
    <lineage>
        <taxon>Bacteria</taxon>
        <taxon>Bacillati</taxon>
        <taxon>Bacillota</taxon>
        <taxon>Bacilli</taxon>
        <taxon>Lactobacillales</taxon>
        <taxon>Carnobacteriaceae</taxon>
        <taxon>Atopococcus</taxon>
    </lineage>
</organism>
<protein>
    <recommendedName>
        <fullName evidence="2">Bacterial archaeo-eukaryotic release factor family 6 domain-containing protein</fullName>
    </recommendedName>
</protein>
<keyword evidence="4" id="KW-1185">Reference proteome</keyword>
<reference evidence="3" key="1">
    <citation type="submission" date="2023-07" db="EMBL/GenBank/DDBJ databases">
        <title>Between Cages and Wild: Unraveling the Impact of Captivity on Animal Microbiomes and Antimicrobial Resistance.</title>
        <authorList>
            <person name="Schmartz G.P."/>
            <person name="Rehner J."/>
            <person name="Schuff M.J."/>
            <person name="Becker S.L."/>
            <person name="Kravczyk M."/>
            <person name="Gurevich A."/>
            <person name="Francke R."/>
            <person name="Mueller R."/>
            <person name="Keller V."/>
            <person name="Keller A."/>
        </authorList>
    </citation>
    <scope>NUCLEOTIDE SEQUENCE</scope>
    <source>
        <strain evidence="3">S39M_St_73</strain>
    </source>
</reference>
<evidence type="ECO:0000313" key="3">
    <source>
        <dbReference type="EMBL" id="MDO5457369.1"/>
    </source>
</evidence>
<feature type="region of interest" description="Disordered" evidence="1">
    <location>
        <begin position="167"/>
        <end position="199"/>
    </location>
</feature>
<comment type="caution">
    <text evidence="3">The sequence shown here is derived from an EMBL/GenBank/DDBJ whole genome shotgun (WGS) entry which is preliminary data.</text>
</comment>